<dbReference type="Gene3D" id="3.80.10.10">
    <property type="entry name" value="Ribonuclease Inhibitor"/>
    <property type="match status" value="1"/>
</dbReference>
<dbReference type="SUPFAM" id="SSF52047">
    <property type="entry name" value="RNI-like"/>
    <property type="match status" value="1"/>
</dbReference>
<evidence type="ECO:0000313" key="3">
    <source>
        <dbReference type="EMBL" id="GFR46761.1"/>
    </source>
</evidence>
<name>A0AAD3HN74_9CHLO</name>
<feature type="non-terminal residue" evidence="3">
    <location>
        <position position="783"/>
    </location>
</feature>
<dbReference type="GO" id="GO:0005930">
    <property type="term" value="C:axoneme"/>
    <property type="evidence" value="ECO:0007669"/>
    <property type="project" value="UniProtKB-SubCell"/>
</dbReference>
<gene>
    <name evidence="3" type="ORF">Agub_g8387</name>
</gene>
<feature type="compositionally biased region" description="Gly residues" evidence="2">
    <location>
        <begin position="547"/>
        <end position="566"/>
    </location>
</feature>
<protein>
    <recommendedName>
        <fullName evidence="5">F-box domain-containing protein</fullName>
    </recommendedName>
</protein>
<comment type="subcellular location">
    <subcellularLocation>
        <location evidence="1">Cytoplasm</location>
        <location evidence="1">Cytoskeleton</location>
        <location evidence="1">Cilium axoneme</location>
    </subcellularLocation>
</comment>
<comment type="caution">
    <text evidence="3">The sequence shown here is derived from an EMBL/GenBank/DDBJ whole genome shotgun (WGS) entry which is preliminary data.</text>
</comment>
<feature type="region of interest" description="Disordered" evidence="2">
    <location>
        <begin position="118"/>
        <end position="137"/>
    </location>
</feature>
<accession>A0AAD3HN74</accession>
<dbReference type="InterPro" id="IPR032675">
    <property type="entry name" value="LRR_dom_sf"/>
</dbReference>
<feature type="region of interest" description="Disordered" evidence="2">
    <location>
        <begin position="536"/>
        <end position="566"/>
    </location>
</feature>
<proteinExistence type="predicted"/>
<evidence type="ECO:0000256" key="2">
    <source>
        <dbReference type="SAM" id="MobiDB-lite"/>
    </source>
</evidence>
<feature type="compositionally biased region" description="Acidic residues" evidence="2">
    <location>
        <begin position="536"/>
        <end position="546"/>
    </location>
</feature>
<feature type="non-terminal residue" evidence="3">
    <location>
        <position position="1"/>
    </location>
</feature>
<dbReference type="Proteomes" id="UP001054857">
    <property type="component" value="Unassembled WGS sequence"/>
</dbReference>
<dbReference type="AlphaFoldDB" id="A0AAD3HN74"/>
<reference evidence="3 4" key="1">
    <citation type="journal article" date="2021" name="Sci. Rep.">
        <title>Genome sequencing of the multicellular alga Astrephomene provides insights into convergent evolution of germ-soma differentiation.</title>
        <authorList>
            <person name="Yamashita S."/>
            <person name="Yamamoto K."/>
            <person name="Matsuzaki R."/>
            <person name="Suzuki S."/>
            <person name="Yamaguchi H."/>
            <person name="Hirooka S."/>
            <person name="Minakuchi Y."/>
            <person name="Miyagishima S."/>
            <person name="Kawachi M."/>
            <person name="Toyoda A."/>
            <person name="Nozaki H."/>
        </authorList>
    </citation>
    <scope>NUCLEOTIDE SEQUENCE [LARGE SCALE GENOMIC DNA]</scope>
    <source>
        <strain evidence="3 4">NIES-4017</strain>
    </source>
</reference>
<organism evidence="3 4">
    <name type="scientific">Astrephomene gubernaculifera</name>
    <dbReference type="NCBI Taxonomy" id="47775"/>
    <lineage>
        <taxon>Eukaryota</taxon>
        <taxon>Viridiplantae</taxon>
        <taxon>Chlorophyta</taxon>
        <taxon>core chlorophytes</taxon>
        <taxon>Chlorophyceae</taxon>
        <taxon>CS clade</taxon>
        <taxon>Chlamydomonadales</taxon>
        <taxon>Astrephomenaceae</taxon>
        <taxon>Astrephomene</taxon>
    </lineage>
</organism>
<evidence type="ECO:0000256" key="1">
    <source>
        <dbReference type="ARBA" id="ARBA00004430"/>
    </source>
</evidence>
<dbReference type="EMBL" id="BMAR01000015">
    <property type="protein sequence ID" value="GFR46761.1"/>
    <property type="molecule type" value="Genomic_DNA"/>
</dbReference>
<keyword evidence="4" id="KW-1185">Reference proteome</keyword>
<evidence type="ECO:0008006" key="5">
    <source>
        <dbReference type="Google" id="ProtNLM"/>
    </source>
</evidence>
<sequence>LNVRRCAVLCAAGIAHQPSRSRCTCKLRVNSWIILYTLLRIRNIHYLDSHLWRVQHQKAEPSCVTEVGRQKVSLLNPSIAIGLEPLASDTFGRESLSPHEGAIGTSMEHDIVILSDSTDLSDSTERDDDDSTSSSLDSEAVAVEFANEAGPSNVVAHPNQRLGRASFNLLNLPHDYLETFILHHAPVSALPGLRASCRELKLLADLRLTSLTLPYEDLVRHSFWRTCALTRATTLVLNFPGELPAATSAAGAIAANPAPQPLSALLPPVLFTGLRRHLPALQSLTLHDVHFPKASASSSSSRSKASSSTIEHPLDFSGLSKLELKGRFVPSEYGNPGAGNAATSWRGSGLNPFPCGLGPSLVRAAASLTSLRLSYMTFAGREGDVLGQLTGLRELAIEFCNNHTSHGLTGLSRLTRLTRLTYADIHYRAGIPNEMVGLSALTQLAEVNLRRSDFYPNEVAAWAAWGPSLTSLEISSVWQMTLDAVPQLWPHLSRLTTLRLPDHTLDPGMLRTMIRHLPALTAATFNWIDLWDSMDDTEDEEDEGEAEGGGGGADNGNGGGGGINIDDGGGAGGGAAAAAVAEEIVGGLRRREGQLSHTALRSLQLIAPRPGDVCDRSLLAFLPGLTELRCGDDTTHSSDERAYDLTDDFARCCIHLLLPAPSPGAGVGGTVGAGHALRVLVMPCSWLQKVPIAHLPSLEVLRLLPVHPSSVVEGTEGAEARNRCEWRTSYFAGSSYLSNPNVRQLEVPDDLDLAELLRFYPAVRHVTISGSYGNALLGLVAAA</sequence>
<evidence type="ECO:0000313" key="4">
    <source>
        <dbReference type="Proteomes" id="UP001054857"/>
    </source>
</evidence>